<reference evidence="1" key="1">
    <citation type="journal article" date="2018" name="Aquaculture">
        <title>Complete genome sequence of a white spot syndrome virus associated with a disease incursion in Australia.</title>
        <authorList>
            <person name="Oakey J."/>
            <person name="Smith C.S."/>
        </authorList>
    </citation>
    <scope>NUCLEOTIDE SEQUENCE [LARGE SCALE GENOMIC DNA]</scope>
    <source>
        <strain evidence="1">WSSV-AU</strain>
    </source>
</reference>
<name>A0A2D3I790_9VIRU</name>
<dbReference type="Proteomes" id="UP000267516">
    <property type="component" value="Segment"/>
</dbReference>
<accession>A0A2D3I790</accession>
<sequence length="60" mass="6905">MVQIFTHFISSFMVNVILHQDASGYWQTSMGVSLLVPPVTPWTTCREMAQCFSLRVLDRK</sequence>
<protein>
    <submittedName>
        <fullName evidence="1">ORF1167</fullName>
    </submittedName>
</protein>
<evidence type="ECO:0000313" key="1">
    <source>
        <dbReference type="EMBL" id="ATU84222.1"/>
    </source>
</evidence>
<organism evidence="1">
    <name type="scientific">White spot syndrome virus</name>
    <dbReference type="NCBI Taxonomy" id="342409"/>
    <lineage>
        <taxon>Viruses</taxon>
        <taxon>Viruses incertae sedis</taxon>
        <taxon>Naldaviricetes</taxon>
        <taxon>Nimaviridae</taxon>
        <taxon>Whispovirus</taxon>
    </lineage>
</organism>
<dbReference type="EMBL" id="MF768985">
    <property type="protein sequence ID" value="ATU84222.1"/>
    <property type="molecule type" value="Genomic_DNA"/>
</dbReference>
<proteinExistence type="predicted"/>